<dbReference type="Proteomes" id="UP001369086">
    <property type="component" value="Unassembled WGS sequence"/>
</dbReference>
<sequence>MWKKWLHCTLKLISNPISGFLAAQCSSKRHLLAPMKSLFQCLLLSTATHYTPSRSSSNFSAIRQMIG</sequence>
<keyword evidence="2" id="KW-1185">Reference proteome</keyword>
<evidence type="ECO:0008006" key="3">
    <source>
        <dbReference type="Google" id="ProtNLM"/>
    </source>
</evidence>
<gene>
    <name evidence="1" type="ORF">HHUSO_G5407</name>
</gene>
<proteinExistence type="predicted"/>
<comment type="caution">
    <text evidence="1">The sequence shown here is derived from an EMBL/GenBank/DDBJ whole genome shotgun (WGS) entry which is preliminary data.</text>
</comment>
<accession>A0ABR1A0Y9</accession>
<organism evidence="1 2">
    <name type="scientific">Huso huso</name>
    <name type="common">Beluga</name>
    <name type="synonym">Acipenser huso</name>
    <dbReference type="NCBI Taxonomy" id="61971"/>
    <lineage>
        <taxon>Eukaryota</taxon>
        <taxon>Metazoa</taxon>
        <taxon>Chordata</taxon>
        <taxon>Craniata</taxon>
        <taxon>Vertebrata</taxon>
        <taxon>Euteleostomi</taxon>
        <taxon>Actinopterygii</taxon>
        <taxon>Chondrostei</taxon>
        <taxon>Acipenseriformes</taxon>
        <taxon>Acipenseridae</taxon>
        <taxon>Huso</taxon>
    </lineage>
</organism>
<dbReference type="EMBL" id="JAHFZB010000004">
    <property type="protein sequence ID" value="KAK6490747.1"/>
    <property type="molecule type" value="Genomic_DNA"/>
</dbReference>
<evidence type="ECO:0000313" key="1">
    <source>
        <dbReference type="EMBL" id="KAK6490747.1"/>
    </source>
</evidence>
<evidence type="ECO:0000313" key="2">
    <source>
        <dbReference type="Proteomes" id="UP001369086"/>
    </source>
</evidence>
<protein>
    <recommendedName>
        <fullName evidence="3">Secreted protein</fullName>
    </recommendedName>
</protein>
<name>A0ABR1A0Y9_HUSHU</name>
<reference evidence="1 2" key="1">
    <citation type="submission" date="2021-05" db="EMBL/GenBank/DDBJ databases">
        <authorList>
            <person name="Zahm M."/>
            <person name="Klopp C."/>
            <person name="Cabau C."/>
            <person name="Kuhl H."/>
            <person name="Suciu R."/>
            <person name="Ciorpac M."/>
            <person name="Holostenco D."/>
            <person name="Gessner J."/>
            <person name="Wuertz S."/>
            <person name="Hohne C."/>
            <person name="Stock M."/>
            <person name="Gislard M."/>
            <person name="Lluch J."/>
            <person name="Milhes M."/>
            <person name="Lampietro C."/>
            <person name="Lopez Roques C."/>
            <person name="Donnadieu C."/>
            <person name="Du K."/>
            <person name="Schartl M."/>
            <person name="Guiguen Y."/>
        </authorList>
    </citation>
    <scope>NUCLEOTIDE SEQUENCE [LARGE SCALE GENOMIC DNA]</scope>
    <source>
        <strain evidence="1">Hh-F2</strain>
        <tissue evidence="1">Blood</tissue>
    </source>
</reference>